<organism evidence="1 2">
    <name type="scientific">Ajellomyces capsulatus (strain H88)</name>
    <name type="common">Darling's disease fungus</name>
    <name type="synonym">Histoplasma capsulatum</name>
    <dbReference type="NCBI Taxonomy" id="544711"/>
    <lineage>
        <taxon>Eukaryota</taxon>
        <taxon>Fungi</taxon>
        <taxon>Dikarya</taxon>
        <taxon>Ascomycota</taxon>
        <taxon>Pezizomycotina</taxon>
        <taxon>Eurotiomycetes</taxon>
        <taxon>Eurotiomycetidae</taxon>
        <taxon>Onygenales</taxon>
        <taxon>Ajellomycetaceae</taxon>
        <taxon>Histoplasma</taxon>
    </lineage>
</organism>
<evidence type="ECO:0000313" key="2">
    <source>
        <dbReference type="Proteomes" id="UP000663419"/>
    </source>
</evidence>
<dbReference type="AlphaFoldDB" id="A0A8A1LQF4"/>
<name>A0A8A1LQF4_AJEC8</name>
<gene>
    <name evidence="1" type="ORF">I7I53_02501</name>
</gene>
<protein>
    <submittedName>
        <fullName evidence="1">Uncharacterized protein</fullName>
    </submittedName>
</protein>
<dbReference type="Proteomes" id="UP000663419">
    <property type="component" value="Chromosome 3"/>
</dbReference>
<reference evidence="1" key="1">
    <citation type="submission" date="2021-01" db="EMBL/GenBank/DDBJ databases">
        <title>Chromosome-level genome assembly of a human fungal pathogen reveals clustering of transcriptionally co-regulated genes.</title>
        <authorList>
            <person name="Voorhies M."/>
            <person name="Cohen S."/>
            <person name="Shea T.P."/>
            <person name="Petrus S."/>
            <person name="Munoz J.F."/>
            <person name="Poplawski S."/>
            <person name="Goldman W.E."/>
            <person name="Michael T."/>
            <person name="Cuomo C.A."/>
            <person name="Sil A."/>
            <person name="Beyhan S."/>
        </authorList>
    </citation>
    <scope>NUCLEOTIDE SEQUENCE</scope>
    <source>
        <strain evidence="1">H88</strain>
    </source>
</reference>
<dbReference type="VEuPathDB" id="FungiDB:I7I53_02501"/>
<proteinExistence type="predicted"/>
<accession>A0A8A1LQF4</accession>
<dbReference type="EMBL" id="CP069104">
    <property type="protein sequence ID" value="QSS54823.1"/>
    <property type="molecule type" value="Genomic_DNA"/>
</dbReference>
<evidence type="ECO:0000313" key="1">
    <source>
        <dbReference type="EMBL" id="QSS54823.1"/>
    </source>
</evidence>
<sequence>MLNQLPIHISNFFYTSYHFVIFHQHIFIFVAEHSKILRREKQESAEPESLSDNIKQKAQILYLSE</sequence>